<protein>
    <recommendedName>
        <fullName evidence="13">GRIP domain-containing protein</fullName>
    </recommendedName>
</protein>
<feature type="modified residue" description="Phosphohistidine" evidence="6">
    <location>
        <position position="27"/>
    </location>
</feature>
<feature type="region of interest" description="Disordered" evidence="8">
    <location>
        <begin position="457"/>
        <end position="493"/>
    </location>
</feature>
<feature type="region of interest" description="Disordered" evidence="8">
    <location>
        <begin position="128"/>
        <end position="155"/>
    </location>
</feature>
<evidence type="ECO:0000256" key="6">
    <source>
        <dbReference type="PROSITE-ProRule" id="PRU00110"/>
    </source>
</evidence>
<dbReference type="GO" id="GO:0000160">
    <property type="term" value="P:phosphorelay signal transduction system"/>
    <property type="evidence" value="ECO:0007669"/>
    <property type="project" value="InterPro"/>
</dbReference>
<keyword evidence="5" id="KW-0472">Membrane</keyword>
<feature type="domain" description="HPt" evidence="9">
    <location>
        <begin position="1"/>
        <end position="90"/>
    </location>
</feature>
<dbReference type="InterPro" id="IPR000237">
    <property type="entry name" value="GRIP_dom"/>
</dbReference>
<dbReference type="PANTHER" id="PTHR23157">
    <property type="entry name" value="GRIP AND COILED-COIL DOMAIN-CONTAINING PROTEIN 1"/>
    <property type="match status" value="1"/>
</dbReference>
<evidence type="ECO:0000259" key="10">
    <source>
        <dbReference type="PROSITE" id="PS50913"/>
    </source>
</evidence>
<evidence type="ECO:0000256" key="1">
    <source>
        <dbReference type="ARBA" id="ARBA00004184"/>
    </source>
</evidence>
<dbReference type="InterPro" id="IPR051952">
    <property type="entry name" value="Golgi-autophagy_related"/>
</dbReference>
<feature type="domain" description="GRIP" evidence="10">
    <location>
        <begin position="494"/>
        <end position="542"/>
    </location>
</feature>
<dbReference type="PROSITE" id="PS50913">
    <property type="entry name" value="GRIP"/>
    <property type="match status" value="1"/>
</dbReference>
<keyword evidence="6" id="KW-0597">Phosphoprotein</keyword>
<organism evidence="11 12">
    <name type="scientific">Trametes coccinea (strain BRFM310)</name>
    <name type="common">Pycnoporus coccineus</name>
    <dbReference type="NCBI Taxonomy" id="1353009"/>
    <lineage>
        <taxon>Eukaryota</taxon>
        <taxon>Fungi</taxon>
        <taxon>Dikarya</taxon>
        <taxon>Basidiomycota</taxon>
        <taxon>Agaricomycotina</taxon>
        <taxon>Agaricomycetes</taxon>
        <taxon>Polyporales</taxon>
        <taxon>Polyporaceae</taxon>
        <taxon>Trametes</taxon>
    </lineage>
</organism>
<evidence type="ECO:0008006" key="13">
    <source>
        <dbReference type="Google" id="ProtNLM"/>
    </source>
</evidence>
<evidence type="ECO:0000313" key="11">
    <source>
        <dbReference type="EMBL" id="OSD03603.1"/>
    </source>
</evidence>
<dbReference type="OrthoDB" id="1926336at2759"/>
<dbReference type="Pfam" id="PF01465">
    <property type="entry name" value="GRIP"/>
    <property type="match status" value="1"/>
</dbReference>
<name>A0A1Y2ISE8_TRAC3</name>
<dbReference type="EMBL" id="KZ084100">
    <property type="protein sequence ID" value="OSD03603.1"/>
    <property type="molecule type" value="Genomic_DNA"/>
</dbReference>
<sequence>MAQDEIRRLNGKLTRQDERIEELRDIHRLESKSQSDQIDKLKAQVEEAEKLLKAAQSTTSQVEEESAKRKAEIERLRGELDRVNNNAKDEEEKRTKAIALLKTVRQKLVKAEKERDDAVKEVVALKEAEKAEREKEKAERTRLQGEIDKAHAEKDTAVQGIKAQFDKELAALKERHEKELAALRGQFELEAITSKTAHVREMENKKARISDLESTVRTLSREKDELFDQLQMRQAELESSQSALESLQGQNTELQFQLREANDRIALLQDEFSDVRREQDIKVQSPGPSAEEVARLLAAAESKYESKLGDLRRRLADAERERDEGEARWSKRFAERAQEVEELKAQVASSQRSKDEESEGVHALHEEIDSLKAEIRSYQKQVADLHTQLEKAAEIEVAAKAQLAEVGSKAADLQQYVDESKNREAQLRAQNKTLREELRKVQSSVALLEKQRNPGVGYWASRNESTSEIRSPRSSVSDIARETSSRPSTPSTIKSDEEVNFEYLRNVILQFLEHKEMRPHLVRILSTILHFTPQETRRLVAKV</sequence>
<dbReference type="Proteomes" id="UP000193067">
    <property type="component" value="Unassembled WGS sequence"/>
</dbReference>
<evidence type="ECO:0000256" key="3">
    <source>
        <dbReference type="ARBA" id="ARBA00022490"/>
    </source>
</evidence>
<proteinExistence type="predicted"/>
<comment type="subcellular location">
    <subcellularLocation>
        <location evidence="2">Cytoplasm</location>
    </subcellularLocation>
    <subcellularLocation>
        <location evidence="1">Endomembrane system</location>
        <topology evidence="1">Peripheral membrane protein</topology>
    </subcellularLocation>
</comment>
<accession>A0A1Y2ISE8</accession>
<evidence type="ECO:0000256" key="8">
    <source>
        <dbReference type="SAM" id="MobiDB-lite"/>
    </source>
</evidence>
<evidence type="ECO:0000259" key="9">
    <source>
        <dbReference type="PROSITE" id="PS50894"/>
    </source>
</evidence>
<keyword evidence="12" id="KW-1185">Reference proteome</keyword>
<keyword evidence="4 7" id="KW-0175">Coiled coil</keyword>
<gene>
    <name evidence="11" type="ORF">PYCCODRAFT_1444523</name>
</gene>
<dbReference type="SMART" id="SM00755">
    <property type="entry name" value="Grip"/>
    <property type="match status" value="1"/>
</dbReference>
<evidence type="ECO:0000256" key="4">
    <source>
        <dbReference type="ARBA" id="ARBA00023054"/>
    </source>
</evidence>
<feature type="coiled-coil region" evidence="7">
    <location>
        <begin position="354"/>
        <end position="451"/>
    </location>
</feature>
<dbReference type="InterPro" id="IPR008207">
    <property type="entry name" value="Sig_transdc_His_kin_Hpt_dom"/>
</dbReference>
<reference evidence="11 12" key="1">
    <citation type="journal article" date="2015" name="Biotechnol. Biofuels">
        <title>Enhanced degradation of softwood versus hardwood by the white-rot fungus Pycnoporus coccineus.</title>
        <authorList>
            <person name="Couturier M."/>
            <person name="Navarro D."/>
            <person name="Chevret D."/>
            <person name="Henrissat B."/>
            <person name="Piumi F."/>
            <person name="Ruiz-Duenas F.J."/>
            <person name="Martinez A.T."/>
            <person name="Grigoriev I.V."/>
            <person name="Riley R."/>
            <person name="Lipzen A."/>
            <person name="Berrin J.G."/>
            <person name="Master E.R."/>
            <person name="Rosso M.N."/>
        </authorList>
    </citation>
    <scope>NUCLEOTIDE SEQUENCE [LARGE SCALE GENOMIC DNA]</scope>
    <source>
        <strain evidence="11 12">BRFM310</strain>
    </source>
</reference>
<evidence type="ECO:0000256" key="2">
    <source>
        <dbReference type="ARBA" id="ARBA00004496"/>
    </source>
</evidence>
<dbReference type="Gene3D" id="1.10.220.60">
    <property type="entry name" value="GRIP domain"/>
    <property type="match status" value="1"/>
</dbReference>
<dbReference type="PROSITE" id="PS50894">
    <property type="entry name" value="HPT"/>
    <property type="match status" value="1"/>
</dbReference>
<evidence type="ECO:0000256" key="5">
    <source>
        <dbReference type="ARBA" id="ARBA00023136"/>
    </source>
</evidence>
<dbReference type="STRING" id="1353009.A0A1Y2ISE8"/>
<evidence type="ECO:0000313" key="12">
    <source>
        <dbReference type="Proteomes" id="UP000193067"/>
    </source>
</evidence>
<keyword evidence="3" id="KW-0963">Cytoplasm</keyword>
<dbReference type="GO" id="GO:0005794">
    <property type="term" value="C:Golgi apparatus"/>
    <property type="evidence" value="ECO:0007669"/>
    <property type="project" value="TreeGrafter"/>
</dbReference>
<dbReference type="AlphaFoldDB" id="A0A1Y2ISE8"/>
<dbReference type="PANTHER" id="PTHR23157:SF25">
    <property type="entry name" value="GRIP AND COILED-COIL DOMAIN-CONTAINING PROTEIN 1"/>
    <property type="match status" value="1"/>
</dbReference>
<dbReference type="Gene3D" id="1.10.287.1490">
    <property type="match status" value="1"/>
</dbReference>
<evidence type="ECO:0000256" key="7">
    <source>
        <dbReference type="SAM" id="Coils"/>
    </source>
</evidence>